<dbReference type="PANTHER" id="PTHR40980">
    <property type="entry name" value="PLUG DOMAIN-CONTAINING PROTEIN"/>
    <property type="match status" value="1"/>
</dbReference>
<dbReference type="InterPro" id="IPR013784">
    <property type="entry name" value="Carb-bd-like_fold"/>
</dbReference>
<protein>
    <submittedName>
        <fullName evidence="6">TonB-dependent receptor</fullName>
    </submittedName>
</protein>
<proteinExistence type="predicted"/>
<dbReference type="Gene3D" id="2.60.40.1120">
    <property type="entry name" value="Carboxypeptidase-like, regulatory domain"/>
    <property type="match status" value="1"/>
</dbReference>
<feature type="chain" id="PRO_5037059313" evidence="4">
    <location>
        <begin position="21"/>
        <end position="815"/>
    </location>
</feature>
<organism evidence="6 7">
    <name type="scientific">candidate division WOR-3 bacterium</name>
    <dbReference type="NCBI Taxonomy" id="2052148"/>
    <lineage>
        <taxon>Bacteria</taxon>
        <taxon>Bacteria division WOR-3</taxon>
    </lineage>
</organism>
<dbReference type="Proteomes" id="UP000779900">
    <property type="component" value="Unassembled WGS sequence"/>
</dbReference>
<keyword evidence="2" id="KW-0472">Membrane</keyword>
<dbReference type="SUPFAM" id="SSF49452">
    <property type="entry name" value="Starch-binding domain-like"/>
    <property type="match status" value="1"/>
</dbReference>
<keyword evidence="6" id="KW-0675">Receptor</keyword>
<dbReference type="InterPro" id="IPR036942">
    <property type="entry name" value="Beta-barrel_TonB_sf"/>
</dbReference>
<dbReference type="SUPFAM" id="SSF56935">
    <property type="entry name" value="Porins"/>
    <property type="match status" value="1"/>
</dbReference>
<comment type="caution">
    <text evidence="6">The sequence shown here is derived from an EMBL/GenBank/DDBJ whole genome shotgun (WGS) entry which is preliminary data.</text>
</comment>
<evidence type="ECO:0000256" key="2">
    <source>
        <dbReference type="ARBA" id="ARBA00023136"/>
    </source>
</evidence>
<dbReference type="PANTHER" id="PTHR40980:SF4">
    <property type="entry name" value="TONB-DEPENDENT RECEPTOR-LIKE BETA-BARREL DOMAIN-CONTAINING PROTEIN"/>
    <property type="match status" value="1"/>
</dbReference>
<evidence type="ECO:0000313" key="6">
    <source>
        <dbReference type="EMBL" id="MBM3331033.1"/>
    </source>
</evidence>
<comment type="subcellular location">
    <subcellularLocation>
        <location evidence="1">Cell outer membrane</location>
    </subcellularLocation>
</comment>
<dbReference type="EMBL" id="VGIR01000017">
    <property type="protein sequence ID" value="MBM3331033.1"/>
    <property type="molecule type" value="Genomic_DNA"/>
</dbReference>
<dbReference type="GO" id="GO:0009279">
    <property type="term" value="C:cell outer membrane"/>
    <property type="evidence" value="ECO:0007669"/>
    <property type="project" value="UniProtKB-SubCell"/>
</dbReference>
<name>A0A938BTM0_UNCW3</name>
<reference evidence="6" key="1">
    <citation type="submission" date="2019-03" db="EMBL/GenBank/DDBJ databases">
        <title>Lake Tanganyika Metagenome-Assembled Genomes (MAGs).</title>
        <authorList>
            <person name="Tran P."/>
        </authorList>
    </citation>
    <scope>NUCLEOTIDE SEQUENCE</scope>
    <source>
        <strain evidence="6">K_DeepCast_150m_m2_040</strain>
    </source>
</reference>
<feature type="domain" description="Outer membrane protein beta-barrel" evidence="5">
    <location>
        <begin position="379"/>
        <end position="784"/>
    </location>
</feature>
<dbReference type="Gene3D" id="2.40.170.20">
    <property type="entry name" value="TonB-dependent receptor, beta-barrel domain"/>
    <property type="match status" value="1"/>
</dbReference>
<evidence type="ECO:0000256" key="4">
    <source>
        <dbReference type="SAM" id="SignalP"/>
    </source>
</evidence>
<evidence type="ECO:0000256" key="1">
    <source>
        <dbReference type="ARBA" id="ARBA00004442"/>
    </source>
</evidence>
<keyword evidence="4" id="KW-0732">Signal</keyword>
<dbReference type="GO" id="GO:0030246">
    <property type="term" value="F:carbohydrate binding"/>
    <property type="evidence" value="ECO:0007669"/>
    <property type="project" value="InterPro"/>
</dbReference>
<dbReference type="Pfam" id="PF14905">
    <property type="entry name" value="OMP_b-brl_3"/>
    <property type="match status" value="1"/>
</dbReference>
<dbReference type="InterPro" id="IPR041700">
    <property type="entry name" value="OMP_b-brl_3"/>
</dbReference>
<dbReference type="Pfam" id="PF13620">
    <property type="entry name" value="CarboxypepD_reg"/>
    <property type="match status" value="1"/>
</dbReference>
<evidence type="ECO:0000256" key="3">
    <source>
        <dbReference type="ARBA" id="ARBA00023237"/>
    </source>
</evidence>
<gene>
    <name evidence="6" type="ORF">FJY68_04175</name>
</gene>
<dbReference type="Gene3D" id="2.170.130.10">
    <property type="entry name" value="TonB-dependent receptor, plug domain"/>
    <property type="match status" value="1"/>
</dbReference>
<accession>A0A938BTM0</accession>
<evidence type="ECO:0000259" key="5">
    <source>
        <dbReference type="Pfam" id="PF14905"/>
    </source>
</evidence>
<dbReference type="AlphaFoldDB" id="A0A938BTM0"/>
<dbReference type="InterPro" id="IPR037066">
    <property type="entry name" value="Plug_dom_sf"/>
</dbReference>
<keyword evidence="3" id="KW-0998">Cell outer membrane</keyword>
<feature type="signal peptide" evidence="4">
    <location>
        <begin position="1"/>
        <end position="20"/>
    </location>
</feature>
<evidence type="ECO:0000313" key="7">
    <source>
        <dbReference type="Proteomes" id="UP000779900"/>
    </source>
</evidence>
<sequence>MKRRNMYAVVLLCLAGVLKAQPGADQGAGTIRGRAFDASQGEPVEYANVVLYSLPESTQVSGTVTDKAGGFRLDGVRPGRYYVELSFIGYRDRTVKEIEVTSGAQVDLGQIGLELKPISVPGVEATAEKPAVSYQVDKKVVDVSRLPNASSGTAVDALRDVPSVKVDIEDNVTLRGSSNFKVLIDGKPTLLDPNEVLKQTPAQTIDKIEIITNPSAKYEPDGAAGIVNILLKKQKGRGTSALVNANAGLKGRYGVDALLSYKRGIANVYAGGNVRRYTSDWNSGDSTWMFGAADTYVRTSVGAGGWSGITGAGRAGIDLTFSPRDKSSISGRFGSFDGLTVSGSDRFESLPSDSSRRYRVASNWSYSRLFYFLTADHEHLFDTSGHKLTASAYVVNNTGGSYSANADMDSVGGDTTGGRSSDELGPMTRASLDLGYTLPLRQKEKLEAGFQSRLDGTDQDLKVSLYDTATRAWVRDARSSHKYGGGQSIQSLYATYSWSWRELGLQPGLRGEYGTRVVRVTDMDTTWPVTRWDYFPSLHASYGLGAGKQVTASYSRRIDRPDAWYLRPVELWYDKNWVSIGNPLLRPSFTNSWEAGCELPFGANFLSAEAYYRTTTDIVEWVNRRDTTNPTVLRQTAENVGRDRSVGVEVTANVSPFKWFTAYVTGDFYDYREIAALLGDDSIRSTFTWSSSANLTFRPATNTQVQLNGYYSGPSITATSRSDGWLGANLAVKQSLFNRALSITLRLSNLLGSRIQNWKTDGAGFRTVTSYGTEGLTVSLALSYNFNNFKLDPKMRAGEGIEQEGTGGGAGGPQR</sequence>